<dbReference type="CDD" id="cd01639">
    <property type="entry name" value="IMPase"/>
    <property type="match status" value="1"/>
</dbReference>
<feature type="binding site" evidence="8">
    <location>
        <position position="99"/>
    </location>
    <ligand>
        <name>Mg(2+)</name>
        <dbReference type="ChEBI" id="CHEBI:18420"/>
        <label>1</label>
        <note>catalytic</note>
    </ligand>
</feature>
<dbReference type="GO" id="GO:0006021">
    <property type="term" value="P:inositol biosynthetic process"/>
    <property type="evidence" value="ECO:0007669"/>
    <property type="project" value="UniProtKB-UniPathway"/>
</dbReference>
<dbReference type="InterPro" id="IPR020583">
    <property type="entry name" value="Inositol_monoP_metal-BS"/>
</dbReference>
<dbReference type="InterPro" id="IPR033942">
    <property type="entry name" value="IMPase"/>
</dbReference>
<evidence type="ECO:0000256" key="8">
    <source>
        <dbReference type="PIRSR" id="PIRSR600760-2"/>
    </source>
</evidence>
<dbReference type="PROSITE" id="PS00629">
    <property type="entry name" value="IMP_1"/>
    <property type="match status" value="1"/>
</dbReference>
<dbReference type="GO" id="GO:0046854">
    <property type="term" value="P:phosphatidylinositol phosphate biosynthetic process"/>
    <property type="evidence" value="ECO:0007669"/>
    <property type="project" value="InterPro"/>
</dbReference>
<reference evidence="11" key="1">
    <citation type="journal article" date="2019" name="Nat. Commun.">
        <title>Expansion of phycobilisome linker gene families in mesophilic red algae.</title>
        <authorList>
            <person name="Lee J."/>
            <person name="Kim D."/>
            <person name="Bhattacharya D."/>
            <person name="Yoon H.S."/>
        </authorList>
    </citation>
    <scope>NUCLEOTIDE SEQUENCE [LARGE SCALE GENOMIC DNA]</scope>
    <source>
        <strain evidence="11">CCMP 1328</strain>
    </source>
</reference>
<dbReference type="PRINTS" id="PR00377">
    <property type="entry name" value="IMPHPHTASES"/>
</dbReference>
<dbReference type="UniPathway" id="UPA00823">
    <property type="reaction ID" value="UER00788"/>
</dbReference>
<dbReference type="InterPro" id="IPR020550">
    <property type="entry name" value="Inositol_monophosphatase_CS"/>
</dbReference>
<organism evidence="10 11">
    <name type="scientific">Porphyridium purpureum</name>
    <name type="common">Red alga</name>
    <name type="synonym">Porphyridium cruentum</name>
    <dbReference type="NCBI Taxonomy" id="35688"/>
    <lineage>
        <taxon>Eukaryota</taxon>
        <taxon>Rhodophyta</taxon>
        <taxon>Bangiophyceae</taxon>
        <taxon>Porphyridiales</taxon>
        <taxon>Porphyridiaceae</taxon>
        <taxon>Porphyridium</taxon>
    </lineage>
</organism>
<comment type="cofactor">
    <cofactor evidence="2 8 9">
        <name>Mg(2+)</name>
        <dbReference type="ChEBI" id="CHEBI:18420"/>
    </cofactor>
</comment>
<dbReference type="GO" id="GO:0008934">
    <property type="term" value="F:inositol monophosphate 1-phosphatase activity"/>
    <property type="evidence" value="ECO:0007669"/>
    <property type="project" value="InterPro"/>
</dbReference>
<keyword evidence="6 9" id="KW-0378">Hydrolase</keyword>
<evidence type="ECO:0000256" key="6">
    <source>
        <dbReference type="ARBA" id="ARBA00022801"/>
    </source>
</evidence>
<gene>
    <name evidence="10" type="ORF">FVE85_4628</name>
</gene>
<feature type="binding site" evidence="8">
    <location>
        <position position="77"/>
    </location>
    <ligand>
        <name>Mg(2+)</name>
        <dbReference type="ChEBI" id="CHEBI:18420"/>
        <label>1</label>
        <note>catalytic</note>
    </ligand>
</feature>
<feature type="binding site" evidence="8">
    <location>
        <position position="96"/>
    </location>
    <ligand>
        <name>Mg(2+)</name>
        <dbReference type="ChEBI" id="CHEBI:18420"/>
        <label>1</label>
        <note>catalytic</note>
    </ligand>
</feature>
<protein>
    <recommendedName>
        <fullName evidence="9">Inositol-1-monophosphatase</fullName>
        <ecNumber evidence="9">3.1.3.25</ecNumber>
    </recommendedName>
</protein>
<evidence type="ECO:0000256" key="2">
    <source>
        <dbReference type="ARBA" id="ARBA00001946"/>
    </source>
</evidence>
<proteinExistence type="inferred from homology"/>
<evidence type="ECO:0000313" key="11">
    <source>
        <dbReference type="Proteomes" id="UP000324585"/>
    </source>
</evidence>
<sequence>MMGYEDGDGEVLRHMIAAARAAGEIVRSAHSCRNAGRAEVSTKSNPQDLVTLTDLRSQREIFSRLRALYPSSVFVGEEDQTHDESWRSHSAAFIVDPVDGTTNFVHGLRDVAICIAFVRHGIPHVGVVYNPIQDTLYHGVRGQGAFRNALRIHVSGCTQLALALVCTEVGSARDPDSVRVITRVIGHLMEVQTIRGMRMLGSGALDLCYVADGTLDAVYAGVAREGWHIWDHAAASVIVHEAGGVLKTCRGEPFDIASKSVLCCASPQLAEALVRAIKSQI</sequence>
<comment type="caution">
    <text evidence="10">The sequence shown here is derived from an EMBL/GenBank/DDBJ whole genome shotgun (WGS) entry which is preliminary data.</text>
</comment>
<feature type="binding site" evidence="8">
    <location>
        <position position="231"/>
    </location>
    <ligand>
        <name>Mg(2+)</name>
        <dbReference type="ChEBI" id="CHEBI:18420"/>
        <label>1</label>
        <note>catalytic</note>
    </ligand>
</feature>
<keyword evidence="5 8" id="KW-0479">Metal-binding</keyword>
<dbReference type="FunFam" id="3.40.190.80:FF:000002">
    <property type="entry name" value="Inositol-1-monophosphatase"/>
    <property type="match status" value="1"/>
</dbReference>
<comment type="catalytic activity">
    <reaction evidence="1 9">
        <text>a myo-inositol phosphate + H2O = myo-inositol + phosphate</text>
        <dbReference type="Rhea" id="RHEA:24056"/>
        <dbReference type="ChEBI" id="CHEBI:15377"/>
        <dbReference type="ChEBI" id="CHEBI:17268"/>
        <dbReference type="ChEBI" id="CHEBI:43474"/>
        <dbReference type="ChEBI" id="CHEBI:84139"/>
        <dbReference type="EC" id="3.1.3.25"/>
    </reaction>
</comment>
<dbReference type="OMA" id="QTIHYGR"/>
<keyword evidence="7 8" id="KW-0460">Magnesium</keyword>
<evidence type="ECO:0000256" key="3">
    <source>
        <dbReference type="ARBA" id="ARBA00005152"/>
    </source>
</evidence>
<dbReference type="AlphaFoldDB" id="A0A5J4YPP5"/>
<name>A0A5J4YPP5_PORPP</name>
<dbReference type="EMBL" id="VRMN01000006">
    <property type="protein sequence ID" value="KAA8493491.1"/>
    <property type="molecule type" value="Genomic_DNA"/>
</dbReference>
<dbReference type="PANTHER" id="PTHR20854">
    <property type="entry name" value="INOSITOL MONOPHOSPHATASE"/>
    <property type="match status" value="1"/>
</dbReference>
<evidence type="ECO:0000313" key="10">
    <source>
        <dbReference type="EMBL" id="KAA8493491.1"/>
    </source>
</evidence>
<dbReference type="PROSITE" id="PS00630">
    <property type="entry name" value="IMP_2"/>
    <property type="match status" value="1"/>
</dbReference>
<dbReference type="Gene3D" id="3.40.190.80">
    <property type="match status" value="1"/>
</dbReference>
<comment type="similarity">
    <text evidence="4 9">Belongs to the inositol monophosphatase superfamily.</text>
</comment>
<evidence type="ECO:0000256" key="7">
    <source>
        <dbReference type="ARBA" id="ARBA00022842"/>
    </source>
</evidence>
<dbReference type="OrthoDB" id="10254945at2759"/>
<evidence type="ECO:0000256" key="4">
    <source>
        <dbReference type="ARBA" id="ARBA00009759"/>
    </source>
</evidence>
<dbReference type="EC" id="3.1.3.25" evidence="9"/>
<dbReference type="Pfam" id="PF00459">
    <property type="entry name" value="Inositol_P"/>
    <property type="match status" value="1"/>
</dbReference>
<dbReference type="Gene3D" id="3.30.540.10">
    <property type="entry name" value="Fructose-1,6-Bisphosphatase, subunit A, domain 1"/>
    <property type="match status" value="1"/>
</dbReference>
<dbReference type="InterPro" id="IPR000760">
    <property type="entry name" value="Inositol_monophosphatase-like"/>
</dbReference>
<dbReference type="PRINTS" id="PR00378">
    <property type="entry name" value="LIIMPHPHTASE"/>
</dbReference>
<dbReference type="Proteomes" id="UP000324585">
    <property type="component" value="Unassembled WGS sequence"/>
</dbReference>
<evidence type="ECO:0000256" key="9">
    <source>
        <dbReference type="RuleBase" id="RU364068"/>
    </source>
</evidence>
<accession>A0A5J4YPP5</accession>
<evidence type="ECO:0000256" key="5">
    <source>
        <dbReference type="ARBA" id="ARBA00022723"/>
    </source>
</evidence>
<comment type="pathway">
    <text evidence="3 9">Polyol metabolism; myo-inositol biosynthesis; myo-inositol from D-glucose 6-phosphate: step 2/2.</text>
</comment>
<dbReference type="InterPro" id="IPR020552">
    <property type="entry name" value="Inositol_monoPase_Li-sen"/>
</dbReference>
<dbReference type="PANTHER" id="PTHR20854:SF4">
    <property type="entry name" value="INOSITOL-1-MONOPHOSPHATASE-RELATED"/>
    <property type="match status" value="1"/>
</dbReference>
<dbReference type="SUPFAM" id="SSF56655">
    <property type="entry name" value="Carbohydrate phosphatase"/>
    <property type="match status" value="1"/>
</dbReference>
<keyword evidence="11" id="KW-1185">Reference proteome</keyword>
<evidence type="ECO:0000256" key="1">
    <source>
        <dbReference type="ARBA" id="ARBA00001033"/>
    </source>
</evidence>
<dbReference type="GO" id="GO:0046872">
    <property type="term" value="F:metal ion binding"/>
    <property type="evidence" value="ECO:0007669"/>
    <property type="project" value="UniProtKB-KW"/>
</dbReference>
<dbReference type="GO" id="GO:0007165">
    <property type="term" value="P:signal transduction"/>
    <property type="evidence" value="ECO:0007669"/>
    <property type="project" value="TreeGrafter"/>
</dbReference>